<feature type="transmembrane region" description="Helical" evidence="1">
    <location>
        <begin position="149"/>
        <end position="172"/>
    </location>
</feature>
<evidence type="ECO:0000256" key="1">
    <source>
        <dbReference type="SAM" id="Phobius"/>
    </source>
</evidence>
<organism evidence="3 4">
    <name type="scientific">Knoellia flava TL1</name>
    <dbReference type="NCBI Taxonomy" id="1385518"/>
    <lineage>
        <taxon>Bacteria</taxon>
        <taxon>Bacillati</taxon>
        <taxon>Actinomycetota</taxon>
        <taxon>Actinomycetes</taxon>
        <taxon>Micrococcales</taxon>
        <taxon>Intrasporangiaceae</taxon>
        <taxon>Knoellia</taxon>
    </lineage>
</organism>
<dbReference type="Gene3D" id="1.10.3210.10">
    <property type="entry name" value="Hypothetical protein af1432"/>
    <property type="match status" value="1"/>
</dbReference>
<dbReference type="Proteomes" id="UP000029990">
    <property type="component" value="Unassembled WGS sequence"/>
</dbReference>
<evidence type="ECO:0000259" key="2">
    <source>
        <dbReference type="PROSITE" id="PS51831"/>
    </source>
</evidence>
<dbReference type="InterPro" id="IPR006674">
    <property type="entry name" value="HD_domain"/>
</dbReference>
<dbReference type="InterPro" id="IPR003607">
    <property type="entry name" value="HD/PDEase_dom"/>
</dbReference>
<dbReference type="InterPro" id="IPR052020">
    <property type="entry name" value="Cyclic_di-GMP/3'3'-cGAMP_PDE"/>
</dbReference>
<keyword evidence="4" id="KW-1185">Reference proteome</keyword>
<gene>
    <name evidence="3" type="ORF">N798_09005</name>
</gene>
<dbReference type="PANTHER" id="PTHR45228">
    <property type="entry name" value="CYCLIC DI-GMP PHOSPHODIESTERASE TM_0186-RELATED"/>
    <property type="match status" value="1"/>
</dbReference>
<proteinExistence type="predicted"/>
<dbReference type="SMART" id="SM00471">
    <property type="entry name" value="HDc"/>
    <property type="match status" value="1"/>
</dbReference>
<feature type="transmembrane region" description="Helical" evidence="1">
    <location>
        <begin position="216"/>
        <end position="233"/>
    </location>
</feature>
<feature type="domain" description="HD" evidence="2">
    <location>
        <begin position="261"/>
        <end position="366"/>
    </location>
</feature>
<dbReference type="PANTHER" id="PTHR45228:SF1">
    <property type="entry name" value="CYCLIC DI-GMP PHOSPHODIESTERASE TM_0186"/>
    <property type="match status" value="1"/>
</dbReference>
<sequence length="416" mass="43118">MMPESSTPLLARYGTPIYIGVTVLGAVGLALVCHHLYGWPPEWLPLGLLAFIGALTWWLPSTSSDGLIHFTADNVVVLAAIPIVGPVGAGVVGLVMAALARRRIALHRRVFNMAMASASAMVGGIAYDLAGGSLSVGELHGVMPLILHVGLPIVVADAANLLANAGLVAGVVRLSAGVPFRLQLLDMLTSSGLTQFAYGVVAFVVIVMWLPGDLGPVAVLVGLAPLAGARWALLQYGEEREARERALGALVAAIETRAPELEGHSARVSAMAAGMAQELGLRPKEVADVRTAGLLHDLGTVVVAPGQEGADHERSAVLRGAAMLQDLPFLAGASAVLEQVAHAGPHQAAPTLAAEVVRVADDFDLLMHGDGLGPAEAMELLRSRPTMVEADRVLAALSRTQRAHDDGPAPDPMVAT</sequence>
<accession>A0ABR4XDR9</accession>
<dbReference type="PROSITE" id="PS51831">
    <property type="entry name" value="HD"/>
    <property type="match status" value="1"/>
</dbReference>
<feature type="transmembrane region" description="Helical" evidence="1">
    <location>
        <begin position="15"/>
        <end position="36"/>
    </location>
</feature>
<comment type="caution">
    <text evidence="3">The sequence shown here is derived from an EMBL/GenBank/DDBJ whole genome shotgun (WGS) entry which is preliminary data.</text>
</comment>
<keyword evidence="1" id="KW-0472">Membrane</keyword>
<feature type="transmembrane region" description="Helical" evidence="1">
    <location>
        <begin position="184"/>
        <end position="210"/>
    </location>
</feature>
<reference evidence="3 4" key="1">
    <citation type="submission" date="2013-08" db="EMBL/GenBank/DDBJ databases">
        <title>The genome sequence of Knoellia flava.</title>
        <authorList>
            <person name="Zhu W."/>
            <person name="Wang G."/>
        </authorList>
    </citation>
    <scope>NUCLEOTIDE SEQUENCE [LARGE SCALE GENOMIC DNA]</scope>
    <source>
        <strain evidence="3 4">TL1</strain>
    </source>
</reference>
<feature type="transmembrane region" description="Helical" evidence="1">
    <location>
        <begin position="110"/>
        <end position="129"/>
    </location>
</feature>
<keyword evidence="1" id="KW-1133">Transmembrane helix</keyword>
<dbReference type="SUPFAM" id="SSF109604">
    <property type="entry name" value="HD-domain/PDEase-like"/>
    <property type="match status" value="1"/>
</dbReference>
<evidence type="ECO:0000313" key="4">
    <source>
        <dbReference type="Proteomes" id="UP000029990"/>
    </source>
</evidence>
<protein>
    <recommendedName>
        <fullName evidence="2">HD domain-containing protein</fullName>
    </recommendedName>
</protein>
<name>A0ABR4XDR9_9MICO</name>
<dbReference type="Pfam" id="PF01966">
    <property type="entry name" value="HD"/>
    <property type="match status" value="1"/>
</dbReference>
<keyword evidence="1" id="KW-0812">Transmembrane</keyword>
<dbReference type="EMBL" id="AVPI01000021">
    <property type="protein sequence ID" value="KGN31431.1"/>
    <property type="molecule type" value="Genomic_DNA"/>
</dbReference>
<evidence type="ECO:0000313" key="3">
    <source>
        <dbReference type="EMBL" id="KGN31431.1"/>
    </source>
</evidence>
<feature type="transmembrane region" description="Helical" evidence="1">
    <location>
        <begin position="75"/>
        <end position="98"/>
    </location>
</feature>
<dbReference type="CDD" id="cd00077">
    <property type="entry name" value="HDc"/>
    <property type="match status" value="1"/>
</dbReference>
<feature type="transmembrane region" description="Helical" evidence="1">
    <location>
        <begin position="43"/>
        <end position="60"/>
    </location>
</feature>